<dbReference type="Gene3D" id="1.10.510.10">
    <property type="entry name" value="Transferase(Phosphotransferase) domain 1"/>
    <property type="match status" value="1"/>
</dbReference>
<dbReference type="PROSITE" id="PS00107">
    <property type="entry name" value="PROTEIN_KINASE_ATP"/>
    <property type="match status" value="1"/>
</dbReference>
<organism evidence="10 11">
    <name type="scientific">Anaeramoeba flamelloides</name>
    <dbReference type="NCBI Taxonomy" id="1746091"/>
    <lineage>
        <taxon>Eukaryota</taxon>
        <taxon>Metamonada</taxon>
        <taxon>Anaeramoebidae</taxon>
        <taxon>Anaeramoeba</taxon>
    </lineage>
</organism>
<dbReference type="InterPro" id="IPR011009">
    <property type="entry name" value="Kinase-like_dom_sf"/>
</dbReference>
<name>A0ABQ8Y3U0_9EUKA</name>
<dbReference type="PIRSF" id="PIRSF000654">
    <property type="entry name" value="Integrin-linked_kinase"/>
    <property type="match status" value="1"/>
</dbReference>
<dbReference type="GO" id="GO:0016301">
    <property type="term" value="F:kinase activity"/>
    <property type="evidence" value="ECO:0007669"/>
    <property type="project" value="UniProtKB-KW"/>
</dbReference>
<dbReference type="PANTHER" id="PTHR44329">
    <property type="entry name" value="SERINE/THREONINE-PROTEIN KINASE TNNI3K-RELATED"/>
    <property type="match status" value="1"/>
</dbReference>
<evidence type="ECO:0000313" key="11">
    <source>
        <dbReference type="Proteomes" id="UP001150062"/>
    </source>
</evidence>
<evidence type="ECO:0000256" key="2">
    <source>
        <dbReference type="ARBA" id="ARBA00022679"/>
    </source>
</evidence>
<evidence type="ECO:0000256" key="4">
    <source>
        <dbReference type="ARBA" id="ARBA00022777"/>
    </source>
</evidence>
<evidence type="ECO:0000256" key="7">
    <source>
        <dbReference type="RuleBase" id="RU000304"/>
    </source>
</evidence>
<dbReference type="PROSITE" id="PS00108">
    <property type="entry name" value="PROTEIN_KINASE_ST"/>
    <property type="match status" value="1"/>
</dbReference>
<dbReference type="InterPro" id="IPR051681">
    <property type="entry name" value="Ser/Thr_Kinases-Pseudokinases"/>
</dbReference>
<dbReference type="Gene3D" id="3.30.200.20">
    <property type="entry name" value="Phosphorylase Kinase, domain 1"/>
    <property type="match status" value="1"/>
</dbReference>
<feature type="domain" description="Protein kinase" evidence="9">
    <location>
        <begin position="121"/>
        <end position="378"/>
    </location>
</feature>
<dbReference type="Proteomes" id="UP001150062">
    <property type="component" value="Unassembled WGS sequence"/>
</dbReference>
<dbReference type="PANTHER" id="PTHR44329:SF288">
    <property type="entry name" value="MITOGEN-ACTIVATED PROTEIN KINASE KINASE KINASE 20"/>
    <property type="match status" value="1"/>
</dbReference>
<reference evidence="10" key="1">
    <citation type="submission" date="2022-08" db="EMBL/GenBank/DDBJ databases">
        <title>Novel sulfate-reducing endosymbionts in the free-living metamonad Anaeramoeba.</title>
        <authorList>
            <person name="Jerlstrom-Hultqvist J."/>
            <person name="Cepicka I."/>
            <person name="Gallot-Lavallee L."/>
            <person name="Salas-Leiva D."/>
            <person name="Curtis B.A."/>
            <person name="Zahonova K."/>
            <person name="Pipaliya S."/>
            <person name="Dacks J."/>
            <person name="Roger A.J."/>
        </authorList>
    </citation>
    <scope>NUCLEOTIDE SEQUENCE</scope>
    <source>
        <strain evidence="10">Schooner1</strain>
    </source>
</reference>
<dbReference type="PRINTS" id="PR00109">
    <property type="entry name" value="TYRKINASE"/>
</dbReference>
<comment type="caution">
    <text evidence="10">The sequence shown here is derived from an EMBL/GenBank/DDBJ whole genome shotgun (WGS) entry which is preliminary data.</text>
</comment>
<proteinExistence type="inferred from homology"/>
<evidence type="ECO:0000256" key="3">
    <source>
        <dbReference type="ARBA" id="ARBA00022741"/>
    </source>
</evidence>
<dbReference type="EMBL" id="JAOAOG010000231">
    <property type="protein sequence ID" value="KAJ6238954.1"/>
    <property type="molecule type" value="Genomic_DNA"/>
</dbReference>
<evidence type="ECO:0000259" key="9">
    <source>
        <dbReference type="PROSITE" id="PS50011"/>
    </source>
</evidence>
<keyword evidence="11" id="KW-1185">Reference proteome</keyword>
<keyword evidence="3 6" id="KW-0547">Nucleotide-binding</keyword>
<protein>
    <submittedName>
        <fullName evidence="10">Serine/threonine-protein kinase edr1</fullName>
    </submittedName>
</protein>
<sequence>MPKKSNNNIRNKNNNQNKNNNKNKNKIVDPLEKKSKRELLEMLQSIKSQQSQLEIEKKKIQIEKDQIEKDKEKIDKEMEILEQLTLSSEEKYKEMMKEMEKMKIYKQVASQSHNEISPEEVQDLEAIGSGAYGNVFRAIWRGKEVAVKRIKPEYVRGEHLEEFKREVLVLSRTRHPNIVLFMGACTQLPNLFLVTEYCHHGSLFQMIRSSQTNLTYQEKIKAAKDIALGMTYLHLTKPKIIIHRDLKSSNVLIDSSGTAKVADFGLSRIKDESLKHTRFRGTPCYMAPEMLKSTHYTEKVDVFSYGILLWELYTQQFPYKGIKNPIQIAFNVGFHDLRPPLSNIKHGQWKKLLEMCWDKDPLKRPSFPQILKILDQFSEN</sequence>
<dbReference type="InterPro" id="IPR001245">
    <property type="entry name" value="Ser-Thr/Tyr_kinase_cat_dom"/>
</dbReference>
<feature type="compositionally biased region" description="Low complexity" evidence="8">
    <location>
        <begin position="1"/>
        <end position="22"/>
    </location>
</feature>
<comment type="similarity">
    <text evidence="7">Belongs to the protein kinase superfamily.</text>
</comment>
<dbReference type="InterPro" id="IPR000719">
    <property type="entry name" value="Prot_kinase_dom"/>
</dbReference>
<gene>
    <name evidence="10" type="ORF">M0813_25537</name>
</gene>
<evidence type="ECO:0000256" key="6">
    <source>
        <dbReference type="PROSITE-ProRule" id="PRU10141"/>
    </source>
</evidence>
<dbReference type="PROSITE" id="PS50011">
    <property type="entry name" value="PROTEIN_KINASE_DOM"/>
    <property type="match status" value="1"/>
</dbReference>
<evidence type="ECO:0000256" key="8">
    <source>
        <dbReference type="SAM" id="MobiDB-lite"/>
    </source>
</evidence>
<keyword evidence="4 10" id="KW-0418">Kinase</keyword>
<dbReference type="InterPro" id="IPR017441">
    <property type="entry name" value="Protein_kinase_ATP_BS"/>
</dbReference>
<feature type="region of interest" description="Disordered" evidence="8">
    <location>
        <begin position="1"/>
        <end position="33"/>
    </location>
</feature>
<accession>A0ABQ8Y3U0</accession>
<evidence type="ECO:0000313" key="10">
    <source>
        <dbReference type="EMBL" id="KAJ6238954.1"/>
    </source>
</evidence>
<dbReference type="SUPFAM" id="SSF56112">
    <property type="entry name" value="Protein kinase-like (PK-like)"/>
    <property type="match status" value="1"/>
</dbReference>
<dbReference type="InterPro" id="IPR008271">
    <property type="entry name" value="Ser/Thr_kinase_AS"/>
</dbReference>
<dbReference type="Pfam" id="PF07714">
    <property type="entry name" value="PK_Tyr_Ser-Thr"/>
    <property type="match status" value="1"/>
</dbReference>
<keyword evidence="1 7" id="KW-0723">Serine/threonine-protein kinase</keyword>
<dbReference type="CDD" id="cd13999">
    <property type="entry name" value="STKc_MAP3K-like"/>
    <property type="match status" value="1"/>
</dbReference>
<keyword evidence="5 6" id="KW-0067">ATP-binding</keyword>
<evidence type="ECO:0000256" key="1">
    <source>
        <dbReference type="ARBA" id="ARBA00022527"/>
    </source>
</evidence>
<dbReference type="SMART" id="SM00220">
    <property type="entry name" value="S_TKc"/>
    <property type="match status" value="1"/>
</dbReference>
<keyword evidence="2" id="KW-0808">Transferase</keyword>
<evidence type="ECO:0000256" key="5">
    <source>
        <dbReference type="ARBA" id="ARBA00022840"/>
    </source>
</evidence>
<feature type="binding site" evidence="6">
    <location>
        <position position="148"/>
    </location>
    <ligand>
        <name>ATP</name>
        <dbReference type="ChEBI" id="CHEBI:30616"/>
    </ligand>
</feature>